<dbReference type="SMART" id="SM00822">
    <property type="entry name" value="PKS_KR"/>
    <property type="match status" value="1"/>
</dbReference>
<proteinExistence type="inferred from homology"/>
<dbReference type="InterPro" id="IPR002347">
    <property type="entry name" value="SDR_fam"/>
</dbReference>
<evidence type="ECO:0000256" key="2">
    <source>
        <dbReference type="ARBA" id="ARBA00023002"/>
    </source>
</evidence>
<comment type="similarity">
    <text evidence="1 3">Belongs to the short-chain dehydrogenases/reductases (SDR) family.</text>
</comment>
<dbReference type="InterPro" id="IPR036291">
    <property type="entry name" value="NAD(P)-bd_dom_sf"/>
</dbReference>
<name>A0A1U7DI66_9RHOB</name>
<evidence type="ECO:0000256" key="3">
    <source>
        <dbReference type="RuleBase" id="RU000363"/>
    </source>
</evidence>
<dbReference type="Proteomes" id="UP000187266">
    <property type="component" value="Chromosome"/>
</dbReference>
<dbReference type="Pfam" id="PF00106">
    <property type="entry name" value="adh_short"/>
    <property type="match status" value="1"/>
</dbReference>
<dbReference type="PRINTS" id="PR00080">
    <property type="entry name" value="SDRFAMILY"/>
</dbReference>
<dbReference type="SUPFAM" id="SSF51735">
    <property type="entry name" value="NAD(P)-binding Rossmann-fold domains"/>
    <property type="match status" value="1"/>
</dbReference>
<evidence type="ECO:0000313" key="5">
    <source>
        <dbReference type="EMBL" id="APX89697.1"/>
    </source>
</evidence>
<dbReference type="PANTHER" id="PTHR44196:SF1">
    <property type="entry name" value="DEHYDROGENASE_REDUCTASE SDR FAMILY MEMBER 7B"/>
    <property type="match status" value="1"/>
</dbReference>
<accession>A0A2M9DCW6</accession>
<sequence length="254" mass="27293">MSEAGNEAPVGPTALVDRTYWIVGASEGLGRALAHRLSRMGARLVVSARSAERLESLVAELPGRARAEVIDVRDRASVADAAKRVGPVDGLIYMAGVYWPMSAQTLDAEQLESMCDINFTGAARCVAEALPAMVARDAGHIVLVGSLSGFRGLPGATGYGASKAGVMYLAEGLRADLRGSGIRVQLANPGFIRTRLTDKNNFSMPFMMEPDEAAGQIVELMMSDAFARSFPAAFSWLFRGSRFLPDWLYYRLVG</sequence>
<dbReference type="STRING" id="1267768.BV394_08180"/>
<dbReference type="Gene3D" id="3.40.50.720">
    <property type="entry name" value="NAD(P)-binding Rossmann-like Domain"/>
    <property type="match status" value="1"/>
</dbReference>
<keyword evidence="2" id="KW-0560">Oxidoreductase</keyword>
<dbReference type="PROSITE" id="PS00061">
    <property type="entry name" value="ADH_SHORT"/>
    <property type="match status" value="1"/>
</dbReference>
<dbReference type="GO" id="GO:0016020">
    <property type="term" value="C:membrane"/>
    <property type="evidence" value="ECO:0007669"/>
    <property type="project" value="TreeGrafter"/>
</dbReference>
<evidence type="ECO:0000259" key="4">
    <source>
        <dbReference type="SMART" id="SM00822"/>
    </source>
</evidence>
<protein>
    <submittedName>
        <fullName evidence="5">Short-chain dehydrogenase</fullName>
    </submittedName>
</protein>
<dbReference type="InterPro" id="IPR020904">
    <property type="entry name" value="Sc_DH/Rdtase_CS"/>
</dbReference>
<feature type="domain" description="Ketoreductase" evidence="4">
    <location>
        <begin position="18"/>
        <end position="195"/>
    </location>
</feature>
<organism evidence="5 6">
    <name type="scientific">Brevirhabdus pacifica</name>
    <dbReference type="NCBI Taxonomy" id="1267768"/>
    <lineage>
        <taxon>Bacteria</taxon>
        <taxon>Pseudomonadati</taxon>
        <taxon>Pseudomonadota</taxon>
        <taxon>Alphaproteobacteria</taxon>
        <taxon>Rhodobacterales</taxon>
        <taxon>Paracoccaceae</taxon>
        <taxon>Brevirhabdus</taxon>
    </lineage>
</organism>
<dbReference type="AlphaFoldDB" id="A0A1U7DI66"/>
<keyword evidence="6" id="KW-1185">Reference proteome</keyword>
<dbReference type="GO" id="GO:0016491">
    <property type="term" value="F:oxidoreductase activity"/>
    <property type="evidence" value="ECO:0007669"/>
    <property type="project" value="UniProtKB-KW"/>
</dbReference>
<accession>A0A1U7DI66</accession>
<dbReference type="PANTHER" id="PTHR44196">
    <property type="entry name" value="DEHYDROGENASE/REDUCTASE SDR FAMILY MEMBER 7B"/>
    <property type="match status" value="1"/>
</dbReference>
<dbReference type="EMBL" id="CP019124">
    <property type="protein sequence ID" value="APX89697.1"/>
    <property type="molecule type" value="Genomic_DNA"/>
</dbReference>
<evidence type="ECO:0000256" key="1">
    <source>
        <dbReference type="ARBA" id="ARBA00006484"/>
    </source>
</evidence>
<dbReference type="PRINTS" id="PR00081">
    <property type="entry name" value="GDHRDH"/>
</dbReference>
<dbReference type="RefSeq" id="WP_076979719.1">
    <property type="nucleotide sequence ID" value="NZ_CP019124.1"/>
</dbReference>
<evidence type="ECO:0000313" key="6">
    <source>
        <dbReference type="Proteomes" id="UP000187266"/>
    </source>
</evidence>
<reference evidence="5 6" key="1">
    <citation type="submission" date="2017-01" db="EMBL/GenBank/DDBJ databases">
        <title>Genomic analysis of Xuhuaishuia manganoxidans DY6-4.</title>
        <authorList>
            <person name="Wang X."/>
        </authorList>
    </citation>
    <scope>NUCLEOTIDE SEQUENCE [LARGE SCALE GENOMIC DNA]</scope>
    <source>
        <strain evidence="5 6">DY6-4</strain>
    </source>
</reference>
<gene>
    <name evidence="5" type="ORF">BV394_08180</name>
</gene>
<dbReference type="InterPro" id="IPR057326">
    <property type="entry name" value="KR_dom"/>
</dbReference>